<dbReference type="InterPro" id="IPR009922">
    <property type="entry name" value="DUF1457"/>
</dbReference>
<dbReference type="EMBL" id="FNAK01000002">
    <property type="protein sequence ID" value="SDD70489.1"/>
    <property type="molecule type" value="Genomic_DNA"/>
</dbReference>
<gene>
    <name evidence="1" type="ORF">SAMN04488071_1255</name>
</gene>
<evidence type="ECO:0000313" key="2">
    <source>
        <dbReference type="Proteomes" id="UP000183685"/>
    </source>
</evidence>
<dbReference type="STRING" id="637679.GCA_001550055_02972"/>
<protein>
    <submittedName>
        <fullName evidence="1">PAS domain-containing protein</fullName>
    </submittedName>
</protein>
<dbReference type="Pfam" id="PF07310">
    <property type="entry name" value="PAS_5"/>
    <property type="match status" value="1"/>
</dbReference>
<keyword evidence="2" id="KW-1185">Reference proteome</keyword>
<dbReference type="Proteomes" id="UP000183685">
    <property type="component" value="Unassembled WGS sequence"/>
</dbReference>
<sequence>MLTKTDFQNFIDYWQRHANEAGGIPYRSAFVLRDIPRVAPYFYLLEWHGPTTATVRLLGTALDAFIPDLHVGGDFLGVYKGEQKDFYARAMAPVCGHPCGADLLRRITLQNGRSVEVRGVGFPVRCESGPVTFQLGLTETPDPDTPLGFTDEFKRARSSILSLDYIDIGYGIPKEKPAFPPEGDYAGSPK</sequence>
<accession>A0A1G6WXG1</accession>
<dbReference type="RefSeq" id="WP_068306505.1">
    <property type="nucleotide sequence ID" value="NZ_FNAK01000002.1"/>
</dbReference>
<dbReference type="AlphaFoldDB" id="A0A1G6WXG1"/>
<proteinExistence type="predicted"/>
<reference evidence="1 2" key="1">
    <citation type="submission" date="2016-10" db="EMBL/GenBank/DDBJ databases">
        <authorList>
            <person name="de Groot N.N."/>
        </authorList>
    </citation>
    <scope>NUCLEOTIDE SEQUENCE [LARGE SCALE GENOMIC DNA]</scope>
    <source>
        <strain evidence="1 2">CGMCC 1.9109</strain>
    </source>
</reference>
<name>A0A1G6WXG1_9PROT</name>
<organism evidence="1 2">
    <name type="scientific">Kordiimonas lacus</name>
    <dbReference type="NCBI Taxonomy" id="637679"/>
    <lineage>
        <taxon>Bacteria</taxon>
        <taxon>Pseudomonadati</taxon>
        <taxon>Pseudomonadota</taxon>
        <taxon>Alphaproteobacteria</taxon>
        <taxon>Kordiimonadales</taxon>
        <taxon>Kordiimonadaceae</taxon>
        <taxon>Kordiimonas</taxon>
    </lineage>
</organism>
<evidence type="ECO:0000313" key="1">
    <source>
        <dbReference type="EMBL" id="SDD70489.1"/>
    </source>
</evidence>